<protein>
    <submittedName>
        <fullName evidence="1">Uncharacterized protein</fullName>
    </submittedName>
</protein>
<dbReference type="AlphaFoldDB" id="A0A3B0YUI4"/>
<dbReference type="EMBL" id="UOFO01000048">
    <property type="protein sequence ID" value="VAW84578.1"/>
    <property type="molecule type" value="Genomic_DNA"/>
</dbReference>
<reference evidence="1" key="1">
    <citation type="submission" date="2018-06" db="EMBL/GenBank/DDBJ databases">
        <authorList>
            <person name="Zhirakovskaya E."/>
        </authorList>
    </citation>
    <scope>NUCLEOTIDE SEQUENCE</scope>
</reference>
<proteinExistence type="predicted"/>
<name>A0A3B0YUI4_9ZZZZ</name>
<organism evidence="1">
    <name type="scientific">hydrothermal vent metagenome</name>
    <dbReference type="NCBI Taxonomy" id="652676"/>
    <lineage>
        <taxon>unclassified sequences</taxon>
        <taxon>metagenomes</taxon>
        <taxon>ecological metagenomes</taxon>
    </lineage>
</organism>
<gene>
    <name evidence="1" type="ORF">MNBD_GAMMA16-525</name>
</gene>
<accession>A0A3B0YUI4</accession>
<sequence>MSSNSSISETNKRILLVEDDVRLSNLTQDNLSL</sequence>
<evidence type="ECO:0000313" key="1">
    <source>
        <dbReference type="EMBL" id="VAW84578.1"/>
    </source>
</evidence>